<evidence type="ECO:0000256" key="9">
    <source>
        <dbReference type="ARBA" id="ARBA00022833"/>
    </source>
</evidence>
<keyword evidence="6 15" id="KW-0479">Metal-binding</keyword>
<gene>
    <name evidence="15" type="primary">ftsH</name>
    <name evidence="19" type="ORF">Dace_0545</name>
</gene>
<keyword evidence="9 15" id="KW-0862">Zinc</keyword>
<dbReference type="PANTHER" id="PTHR23076:SF97">
    <property type="entry name" value="ATP-DEPENDENT ZINC METALLOPROTEASE YME1L1"/>
    <property type="match status" value="1"/>
</dbReference>
<dbReference type="Pfam" id="PF01434">
    <property type="entry name" value="Peptidase_M41"/>
    <property type="match status" value="1"/>
</dbReference>
<evidence type="ECO:0000256" key="8">
    <source>
        <dbReference type="ARBA" id="ARBA00022801"/>
    </source>
</evidence>
<keyword evidence="13 15" id="KW-0472">Membrane</keyword>
<feature type="active site" evidence="15">
    <location>
        <position position="416"/>
    </location>
</feature>
<name>Q1JY21_DESA6</name>
<dbReference type="GO" id="GO:0030163">
    <property type="term" value="P:protein catabolic process"/>
    <property type="evidence" value="ECO:0007669"/>
    <property type="project" value="UniProtKB-UniRule"/>
</dbReference>
<dbReference type="Gene3D" id="1.20.58.760">
    <property type="entry name" value="Peptidase M41"/>
    <property type="match status" value="1"/>
</dbReference>
<dbReference type="PANTHER" id="PTHR23076">
    <property type="entry name" value="METALLOPROTEASE M41 FTSH"/>
    <property type="match status" value="1"/>
</dbReference>
<evidence type="ECO:0000256" key="14">
    <source>
        <dbReference type="ARBA" id="ARBA00061570"/>
    </source>
</evidence>
<keyword evidence="5 15" id="KW-0812">Transmembrane</keyword>
<dbReference type="SUPFAM" id="SSF140990">
    <property type="entry name" value="FtsH protease domain-like"/>
    <property type="match status" value="1"/>
</dbReference>
<accession>Q1JY21</accession>
<dbReference type="GO" id="GO:0005886">
    <property type="term" value="C:plasma membrane"/>
    <property type="evidence" value="ECO:0007669"/>
    <property type="project" value="UniProtKB-SubCell"/>
</dbReference>
<keyword evidence="3 15" id="KW-1003">Cell membrane</keyword>
<keyword evidence="11 15" id="KW-1133">Transmembrane helix</keyword>
<comment type="similarity">
    <text evidence="14 15">In the central section; belongs to the AAA ATPase family.</text>
</comment>
<reference evidence="19" key="1">
    <citation type="submission" date="2006-05" db="EMBL/GenBank/DDBJ databases">
        <title>Annotation of the draft genome assembly of Desulfuromonas acetoxidans DSM 684.</title>
        <authorList>
            <consortium name="US DOE Joint Genome Institute (JGI-ORNL)"/>
            <person name="Larimer F."/>
            <person name="Land M."/>
            <person name="Hauser L."/>
        </authorList>
    </citation>
    <scope>NUCLEOTIDE SEQUENCE [LARGE SCALE GENOMIC DNA]</scope>
    <source>
        <strain evidence="19">DSM 684</strain>
    </source>
</reference>
<dbReference type="Pfam" id="PF17862">
    <property type="entry name" value="AAA_lid_3"/>
    <property type="match status" value="1"/>
</dbReference>
<dbReference type="GO" id="GO:0008270">
    <property type="term" value="F:zinc ion binding"/>
    <property type="evidence" value="ECO:0007669"/>
    <property type="project" value="UniProtKB-UniRule"/>
</dbReference>
<evidence type="ECO:0000256" key="16">
    <source>
        <dbReference type="RuleBase" id="RU003651"/>
    </source>
</evidence>
<keyword evidence="7 15" id="KW-0547">Nucleotide-binding</keyword>
<feature type="transmembrane region" description="Helical" evidence="15">
    <location>
        <begin position="100"/>
        <end position="121"/>
    </location>
</feature>
<evidence type="ECO:0000256" key="2">
    <source>
        <dbReference type="ARBA" id="ARBA00010044"/>
    </source>
</evidence>
<comment type="cofactor">
    <cofactor evidence="15">
        <name>Zn(2+)</name>
        <dbReference type="ChEBI" id="CHEBI:29105"/>
    </cofactor>
    <text evidence="15">Binds 1 zinc ion per subunit.</text>
</comment>
<dbReference type="CDD" id="cd19501">
    <property type="entry name" value="RecA-like_FtsH"/>
    <property type="match status" value="1"/>
</dbReference>
<comment type="similarity">
    <text evidence="2 15">In the C-terminal section; belongs to the peptidase M41 family.</text>
</comment>
<evidence type="ECO:0000256" key="5">
    <source>
        <dbReference type="ARBA" id="ARBA00022692"/>
    </source>
</evidence>
<evidence type="ECO:0000256" key="7">
    <source>
        <dbReference type="ARBA" id="ARBA00022741"/>
    </source>
</evidence>
<dbReference type="InterPro" id="IPR027417">
    <property type="entry name" value="P-loop_NTPase"/>
</dbReference>
<proteinExistence type="inferred from homology"/>
<comment type="subunit">
    <text evidence="15">Homohexamer.</text>
</comment>
<evidence type="ECO:0000256" key="17">
    <source>
        <dbReference type="SAM" id="MobiDB-lite"/>
    </source>
</evidence>
<dbReference type="Gene3D" id="3.40.50.300">
    <property type="entry name" value="P-loop containing nucleotide triphosphate hydrolases"/>
    <property type="match status" value="1"/>
</dbReference>
<dbReference type="RefSeq" id="WP_006001446.1">
    <property type="nucleotide sequence ID" value="NZ_AAEW02000013.1"/>
</dbReference>
<organism evidence="19 20">
    <name type="scientific">Desulfuromonas acetoxidans (strain DSM 684 / 11070)</name>
    <dbReference type="NCBI Taxonomy" id="281689"/>
    <lineage>
        <taxon>Bacteria</taxon>
        <taxon>Pseudomonadati</taxon>
        <taxon>Thermodesulfobacteriota</taxon>
        <taxon>Desulfuromonadia</taxon>
        <taxon>Desulfuromonadales</taxon>
        <taxon>Desulfuromonadaceae</taxon>
        <taxon>Desulfuromonas</taxon>
    </lineage>
</organism>
<evidence type="ECO:0000256" key="1">
    <source>
        <dbReference type="ARBA" id="ARBA00004370"/>
    </source>
</evidence>
<dbReference type="NCBIfam" id="TIGR01241">
    <property type="entry name" value="FtsH_fam"/>
    <property type="match status" value="1"/>
</dbReference>
<dbReference type="InterPro" id="IPR037219">
    <property type="entry name" value="Peptidase_M41-like"/>
</dbReference>
<dbReference type="SUPFAM" id="SSF52540">
    <property type="entry name" value="P-loop containing nucleoside triphosphate hydrolases"/>
    <property type="match status" value="1"/>
</dbReference>
<feature type="domain" description="AAA+ ATPase" evidence="18">
    <location>
        <begin position="185"/>
        <end position="324"/>
    </location>
</feature>
<dbReference type="InterPro" id="IPR005936">
    <property type="entry name" value="FtsH"/>
</dbReference>
<reference evidence="19" key="2">
    <citation type="submission" date="2006-05" db="EMBL/GenBank/DDBJ databases">
        <title>Sequencing of the draft genome and assembly of Desulfuromonas acetoxidans DSM 684.</title>
        <authorList>
            <consortium name="US DOE Joint Genome Institute (JGI-PGF)"/>
            <person name="Copeland A."/>
            <person name="Lucas S."/>
            <person name="Lapidus A."/>
            <person name="Barry K."/>
            <person name="Detter J.C."/>
            <person name="Glavina del Rio T."/>
            <person name="Hammon N."/>
            <person name="Israni S."/>
            <person name="Dalin E."/>
            <person name="Tice H."/>
            <person name="Bruce D."/>
            <person name="Pitluck S."/>
            <person name="Richardson P."/>
        </authorList>
    </citation>
    <scope>NUCLEOTIDE SEQUENCE [LARGE SCALE GENOMIC DNA]</scope>
    <source>
        <strain evidence="19">DSM 684</strain>
    </source>
</reference>
<dbReference type="FunFam" id="1.20.58.760:FF:000001">
    <property type="entry name" value="ATP-dependent zinc metalloprotease FtsH"/>
    <property type="match status" value="1"/>
</dbReference>
<dbReference type="GO" id="GO:0016887">
    <property type="term" value="F:ATP hydrolysis activity"/>
    <property type="evidence" value="ECO:0007669"/>
    <property type="project" value="UniProtKB-UniRule"/>
</dbReference>
<dbReference type="Pfam" id="PF00004">
    <property type="entry name" value="AAA"/>
    <property type="match status" value="1"/>
</dbReference>
<evidence type="ECO:0000256" key="12">
    <source>
        <dbReference type="ARBA" id="ARBA00023049"/>
    </source>
</evidence>
<dbReference type="FunFam" id="3.40.50.300:FF:000001">
    <property type="entry name" value="ATP-dependent zinc metalloprotease FtsH"/>
    <property type="match status" value="1"/>
</dbReference>
<evidence type="ECO:0000256" key="13">
    <source>
        <dbReference type="ARBA" id="ARBA00023136"/>
    </source>
</evidence>
<evidence type="ECO:0000256" key="3">
    <source>
        <dbReference type="ARBA" id="ARBA00022475"/>
    </source>
</evidence>
<feature type="binding site" evidence="15">
    <location>
        <position position="419"/>
    </location>
    <ligand>
        <name>Zn(2+)</name>
        <dbReference type="ChEBI" id="CHEBI:29105"/>
        <note>catalytic</note>
    </ligand>
</feature>
<feature type="binding site" evidence="15">
    <location>
        <position position="491"/>
    </location>
    <ligand>
        <name>Zn(2+)</name>
        <dbReference type="ChEBI" id="CHEBI:29105"/>
        <note>catalytic</note>
    </ligand>
</feature>
<evidence type="ECO:0000256" key="4">
    <source>
        <dbReference type="ARBA" id="ARBA00022670"/>
    </source>
</evidence>
<dbReference type="EMBL" id="AAEW02000013">
    <property type="protein sequence ID" value="EAT15175.1"/>
    <property type="molecule type" value="Genomic_DNA"/>
</dbReference>
<dbReference type="Gene3D" id="1.10.8.60">
    <property type="match status" value="1"/>
</dbReference>
<dbReference type="OrthoDB" id="9809379at2"/>
<keyword evidence="8 15" id="KW-0378">Hydrolase</keyword>
<keyword evidence="20" id="KW-1185">Reference proteome</keyword>
<dbReference type="AlphaFoldDB" id="Q1JY21"/>
<dbReference type="InterPro" id="IPR000642">
    <property type="entry name" value="Peptidase_M41"/>
</dbReference>
<dbReference type="MEROPS" id="M41.001"/>
<feature type="region of interest" description="Disordered" evidence="17">
    <location>
        <begin position="599"/>
        <end position="619"/>
    </location>
</feature>
<comment type="subcellular location">
    <subcellularLocation>
        <location evidence="15">Cell membrane</location>
        <topology evidence="15">Multi-pass membrane protein</topology>
        <orientation evidence="15">Cytoplasmic side</orientation>
    </subcellularLocation>
    <subcellularLocation>
        <location evidence="1">Membrane</location>
    </subcellularLocation>
</comment>
<dbReference type="InterPro" id="IPR011546">
    <property type="entry name" value="Pept_M41_FtsH_extracell"/>
</dbReference>
<keyword evidence="4 15" id="KW-0645">Protease</keyword>
<dbReference type="Gene3D" id="3.30.720.210">
    <property type="match status" value="1"/>
</dbReference>
<keyword evidence="12 15" id="KW-0482">Metalloprotease</keyword>
<dbReference type="SMART" id="SM00382">
    <property type="entry name" value="AAA"/>
    <property type="match status" value="1"/>
</dbReference>
<evidence type="ECO:0000259" key="18">
    <source>
        <dbReference type="SMART" id="SM00382"/>
    </source>
</evidence>
<dbReference type="FunFam" id="1.10.8.60:FF:000001">
    <property type="entry name" value="ATP-dependent zinc metalloprotease FtsH"/>
    <property type="match status" value="1"/>
</dbReference>
<dbReference type="InterPro" id="IPR003593">
    <property type="entry name" value="AAA+_ATPase"/>
</dbReference>
<dbReference type="InterPro" id="IPR003960">
    <property type="entry name" value="ATPase_AAA_CS"/>
</dbReference>
<evidence type="ECO:0000313" key="19">
    <source>
        <dbReference type="EMBL" id="EAT15175.1"/>
    </source>
</evidence>
<feature type="transmembrane region" description="Helical" evidence="15">
    <location>
        <begin position="7"/>
        <end position="25"/>
    </location>
</feature>
<evidence type="ECO:0000256" key="15">
    <source>
        <dbReference type="HAMAP-Rule" id="MF_01458"/>
    </source>
</evidence>
<dbReference type="PROSITE" id="PS00674">
    <property type="entry name" value="AAA"/>
    <property type="match status" value="1"/>
</dbReference>
<dbReference type="Proteomes" id="UP000005695">
    <property type="component" value="Unassembled WGS sequence"/>
</dbReference>
<dbReference type="InterPro" id="IPR003959">
    <property type="entry name" value="ATPase_AAA_core"/>
</dbReference>
<sequence length="619" mass="67861">MNQFYKNIALWLVISLVMILLFNMMTQQDQQREAVSYTTFINALEDGRVQDVTIQGPNLEGTYEDGTRFKTFAPDDPSLISELRERKIVIDAKPEEDRSFWMTMLVSWGPILLLIAVWIFFMRQMQGGGGKAMNFGKSRARLLSDTQGMVTFKDVAGVDEAKEELEEIVAFLKDPKKFTRLGGRIPKGVLLVGSPGTGKTLLARAIAGEADVPFFTISGSDFVEMFVGVGASRVRDLFAQGKKNAPCIIFIDEIDAVGRHRGAGLGGGHDEREQTLNQLLVEMDGFESNEGVILIAATNRPDVLDPALLRPGRFDRQVVVPRPDIKGRTTILKVHARKVPMSDSVDMEIVAKGTPGFSGADLANLINEAALLAARANKELVDMSDLEAAKDKVMMGAERRSMVITEEEKRVTAYHEAGHALVALKIPGSDPVHKVSIIPRGRALGVTMYLPSEEKYSESRDGLLRSMCALLGGRAAEEIFLNSITTGASNDIERVTSLARKMVCEWGMSEKLGTLAFGEKEGEVFLGKDMGHVKNYSEATAEMIDAEISRLVTESYDKTCTILRQNSDILETMAQELLERETIDAKDIARILGEEPAPSAAAEEVVIAPTDPALGEDAE</sequence>
<evidence type="ECO:0000256" key="6">
    <source>
        <dbReference type="ARBA" id="ARBA00022723"/>
    </source>
</evidence>
<feature type="binding site" evidence="15">
    <location>
        <position position="415"/>
    </location>
    <ligand>
        <name>Zn(2+)</name>
        <dbReference type="ChEBI" id="CHEBI:29105"/>
        <note>catalytic</note>
    </ligand>
</feature>
<feature type="binding site" evidence="15">
    <location>
        <begin position="193"/>
        <end position="200"/>
    </location>
    <ligand>
        <name>ATP</name>
        <dbReference type="ChEBI" id="CHEBI:30616"/>
    </ligand>
</feature>
<comment type="function">
    <text evidence="15">Acts as a processive, ATP-dependent zinc metallopeptidase for both cytoplasmic and membrane proteins. Plays a role in the quality control of integral membrane proteins.</text>
</comment>
<dbReference type="GO" id="GO:0006508">
    <property type="term" value="P:proteolysis"/>
    <property type="evidence" value="ECO:0007669"/>
    <property type="project" value="UniProtKB-KW"/>
</dbReference>
<dbReference type="InterPro" id="IPR041569">
    <property type="entry name" value="AAA_lid_3"/>
</dbReference>
<evidence type="ECO:0000256" key="10">
    <source>
        <dbReference type="ARBA" id="ARBA00022840"/>
    </source>
</evidence>
<comment type="similarity">
    <text evidence="16">Belongs to the AAA ATPase family.</text>
</comment>
<dbReference type="GO" id="GO:0004176">
    <property type="term" value="F:ATP-dependent peptidase activity"/>
    <property type="evidence" value="ECO:0007669"/>
    <property type="project" value="InterPro"/>
</dbReference>
<evidence type="ECO:0000256" key="11">
    <source>
        <dbReference type="ARBA" id="ARBA00022989"/>
    </source>
</evidence>
<dbReference type="Pfam" id="PF06480">
    <property type="entry name" value="FtsH_ext"/>
    <property type="match status" value="1"/>
</dbReference>
<dbReference type="HAMAP" id="MF_01458">
    <property type="entry name" value="FtsH"/>
    <property type="match status" value="1"/>
</dbReference>
<evidence type="ECO:0000313" key="20">
    <source>
        <dbReference type="Proteomes" id="UP000005695"/>
    </source>
</evidence>
<protein>
    <recommendedName>
        <fullName evidence="15">ATP-dependent zinc metalloprotease FtsH</fullName>
        <ecNumber evidence="15">3.4.24.-</ecNumber>
    </recommendedName>
</protein>
<comment type="caution">
    <text evidence="19">The sequence shown here is derived from an EMBL/GenBank/DDBJ whole genome shotgun (WGS) entry which is preliminary data.</text>
</comment>
<dbReference type="EC" id="3.4.24.-" evidence="15"/>
<dbReference type="GO" id="GO:0004222">
    <property type="term" value="F:metalloendopeptidase activity"/>
    <property type="evidence" value="ECO:0007669"/>
    <property type="project" value="InterPro"/>
</dbReference>
<keyword evidence="10 15" id="KW-0067">ATP-binding</keyword>
<dbReference type="GO" id="GO:0005524">
    <property type="term" value="F:ATP binding"/>
    <property type="evidence" value="ECO:0007669"/>
    <property type="project" value="UniProtKB-UniRule"/>
</dbReference>